<feature type="binding site" evidence="2">
    <location>
        <position position="48"/>
    </location>
    <ligand>
        <name>substrate</name>
    </ligand>
</feature>
<feature type="binding site" evidence="2">
    <location>
        <position position="52"/>
    </location>
    <ligand>
        <name>substrate</name>
    </ligand>
</feature>
<feature type="active site" description="Proton acceptor" evidence="2">
    <location>
        <position position="83"/>
    </location>
</feature>
<evidence type="ECO:0000256" key="2">
    <source>
        <dbReference type="HAMAP-Rule" id="MF_01139"/>
    </source>
</evidence>
<dbReference type="OrthoDB" id="4191603at2"/>
<comment type="caution">
    <text evidence="3">The sequence shown here is derived from an EMBL/GenBank/DDBJ whole genome shotgun (WGS) entry which is preliminary data.</text>
</comment>
<reference evidence="3 4" key="1">
    <citation type="submission" date="2017-07" db="EMBL/GenBank/DDBJ databases">
        <title>Elstera cyanobacteriorum sp. nov., a novel bacterium isolated from cyanobacterial aggregates in a eutrophic lake.</title>
        <authorList>
            <person name="Cai H."/>
        </authorList>
    </citation>
    <scope>NUCLEOTIDE SEQUENCE [LARGE SCALE GENOMIC DNA]</scope>
    <source>
        <strain evidence="3 4">TH019</strain>
    </source>
</reference>
<feature type="binding site" evidence="2">
    <location>
        <position position="203"/>
    </location>
    <ligand>
        <name>substrate</name>
    </ligand>
</feature>
<dbReference type="Gene3D" id="3.40.1180.10">
    <property type="entry name" value="Decaprenyl diphosphate synthase-like"/>
    <property type="match status" value="1"/>
</dbReference>
<dbReference type="PANTHER" id="PTHR10291">
    <property type="entry name" value="DEHYDRODOLICHYL DIPHOSPHATE SYNTHASE FAMILY MEMBER"/>
    <property type="match status" value="1"/>
</dbReference>
<dbReference type="InterPro" id="IPR036424">
    <property type="entry name" value="UPP_synth-like_sf"/>
</dbReference>
<dbReference type="InterPro" id="IPR018520">
    <property type="entry name" value="UPP_synth-like_CS"/>
</dbReference>
<keyword evidence="1 2" id="KW-0808">Transferase</keyword>
<keyword evidence="2" id="KW-0479">Metal-binding</keyword>
<feature type="binding site" evidence="2">
    <location>
        <position position="84"/>
    </location>
    <ligand>
        <name>substrate</name>
    </ligand>
</feature>
<feature type="binding site" evidence="2">
    <location>
        <begin position="80"/>
        <end position="82"/>
    </location>
    <ligand>
        <name>substrate</name>
    </ligand>
</feature>
<evidence type="ECO:0000313" key="3">
    <source>
        <dbReference type="EMBL" id="OYQ18426.1"/>
    </source>
</evidence>
<dbReference type="NCBIfam" id="TIGR00055">
    <property type="entry name" value="uppS"/>
    <property type="match status" value="1"/>
</dbReference>
<feature type="binding site" evidence="2">
    <location>
        <position position="86"/>
    </location>
    <ligand>
        <name>substrate</name>
    </ligand>
</feature>
<dbReference type="AlphaFoldDB" id="A0A255XN79"/>
<comment type="subunit">
    <text evidence="2">Homodimer.</text>
</comment>
<dbReference type="HAMAP" id="MF_01139">
    <property type="entry name" value="ISPT"/>
    <property type="match status" value="1"/>
</dbReference>
<evidence type="ECO:0000256" key="1">
    <source>
        <dbReference type="ARBA" id="ARBA00022679"/>
    </source>
</evidence>
<dbReference type="SUPFAM" id="SSF64005">
    <property type="entry name" value="Undecaprenyl diphosphate synthase"/>
    <property type="match status" value="1"/>
</dbReference>
<feature type="binding site" evidence="2">
    <location>
        <begin position="209"/>
        <end position="211"/>
    </location>
    <ligand>
        <name>substrate</name>
    </ligand>
</feature>
<dbReference type="GO" id="GO:0016094">
    <property type="term" value="P:polyprenol biosynthetic process"/>
    <property type="evidence" value="ECO:0007669"/>
    <property type="project" value="TreeGrafter"/>
</dbReference>
<feature type="active site" evidence="2">
    <location>
        <position position="35"/>
    </location>
</feature>
<dbReference type="PANTHER" id="PTHR10291:SF0">
    <property type="entry name" value="DEHYDRODOLICHYL DIPHOSPHATE SYNTHASE 2"/>
    <property type="match status" value="1"/>
</dbReference>
<organism evidence="3 4">
    <name type="scientific">Elstera cyanobacteriorum</name>
    <dbReference type="NCBI Taxonomy" id="2022747"/>
    <lineage>
        <taxon>Bacteria</taxon>
        <taxon>Pseudomonadati</taxon>
        <taxon>Pseudomonadota</taxon>
        <taxon>Alphaproteobacteria</taxon>
        <taxon>Rhodospirillales</taxon>
        <taxon>Rhodospirillaceae</taxon>
        <taxon>Elstera</taxon>
    </lineage>
</organism>
<dbReference type="NCBIfam" id="NF011405">
    <property type="entry name" value="PRK14830.1"/>
    <property type="match status" value="1"/>
</dbReference>
<dbReference type="EMBL" id="NOXS01000032">
    <property type="protein sequence ID" value="OYQ18426.1"/>
    <property type="molecule type" value="Genomic_DNA"/>
</dbReference>
<dbReference type="Pfam" id="PF01255">
    <property type="entry name" value="Prenyltransf"/>
    <property type="match status" value="1"/>
</dbReference>
<accession>A0A255XN79</accession>
<sequence>MTGIPSEVAEPAVERLRAAGLDPAALPRHLAVIMDGNGRWARARGLPRIAGHRKGADAVRDLVTHCAEFGLQYLTLYSFSSENWKRPLAEVEGLMGLLRRYLQSEIDTLDRQNIRFRVIGARGRLSADIQTLIAKAEAQTARNSGLTLVLALSYGAREEITLAVQTLATAVRDGRLAVDQIDEAAIAAALSTPDIPDPDVVLRTSGEQRLSNFMLWQAAYAEFIFTDTLWPDFDKAALIAALRTYAQRDRRFGGVDG</sequence>
<dbReference type="GO" id="GO:0005829">
    <property type="term" value="C:cytosol"/>
    <property type="evidence" value="ECO:0007669"/>
    <property type="project" value="TreeGrafter"/>
</dbReference>
<feature type="binding site" evidence="2">
    <location>
        <begin position="36"/>
        <end position="39"/>
    </location>
    <ligand>
        <name>substrate</name>
    </ligand>
</feature>
<dbReference type="NCBIfam" id="NF011408">
    <property type="entry name" value="PRK14834.1"/>
    <property type="match status" value="1"/>
</dbReference>
<dbReference type="FunFam" id="3.40.1180.10:FF:000001">
    <property type="entry name" value="(2E,6E)-farnesyl-diphosphate-specific ditrans,polycis-undecaprenyl-diphosphate synthase"/>
    <property type="match status" value="1"/>
</dbReference>
<dbReference type="EC" id="2.5.1.-" evidence="2"/>
<comment type="function">
    <text evidence="2">Catalyzes the condensation of isopentenyl diphosphate (IPP) with allylic pyrophosphates generating different type of terpenoids.</text>
</comment>
<protein>
    <recommendedName>
        <fullName evidence="2">Isoprenyl transferase</fullName>
        <ecNumber evidence="2">2.5.1.-</ecNumber>
    </recommendedName>
</protein>
<keyword evidence="2" id="KW-0460">Magnesium</keyword>
<keyword evidence="4" id="KW-1185">Reference proteome</keyword>
<dbReference type="InterPro" id="IPR001441">
    <property type="entry name" value="UPP_synth-like"/>
</dbReference>
<name>A0A255XN79_9PROT</name>
<feature type="binding site" evidence="2">
    <location>
        <position position="222"/>
    </location>
    <ligand>
        <name>Mg(2+)</name>
        <dbReference type="ChEBI" id="CHEBI:18420"/>
    </ligand>
</feature>
<dbReference type="CDD" id="cd00475">
    <property type="entry name" value="Cis_IPPS"/>
    <property type="match status" value="1"/>
</dbReference>
<dbReference type="RefSeq" id="WP_094408689.1">
    <property type="nucleotide sequence ID" value="NZ_BMJZ01000001.1"/>
</dbReference>
<feature type="binding site" evidence="2">
    <location>
        <position position="40"/>
    </location>
    <ligand>
        <name>substrate</name>
    </ligand>
</feature>
<dbReference type="Proteomes" id="UP000216361">
    <property type="component" value="Unassembled WGS sequence"/>
</dbReference>
<dbReference type="GO" id="GO:0000287">
    <property type="term" value="F:magnesium ion binding"/>
    <property type="evidence" value="ECO:0007669"/>
    <property type="project" value="UniProtKB-UniRule"/>
</dbReference>
<feature type="binding site" evidence="2">
    <location>
        <position position="35"/>
    </location>
    <ligand>
        <name>Mg(2+)</name>
        <dbReference type="ChEBI" id="CHEBI:18420"/>
    </ligand>
</feature>
<dbReference type="GO" id="GO:0008834">
    <property type="term" value="F:ditrans,polycis-undecaprenyl-diphosphate synthase [(2E,6E)-farnesyl-diphosphate specific] activity"/>
    <property type="evidence" value="ECO:0007669"/>
    <property type="project" value="TreeGrafter"/>
</dbReference>
<proteinExistence type="inferred from homology"/>
<comment type="cofactor">
    <cofactor evidence="2">
        <name>Mg(2+)</name>
        <dbReference type="ChEBI" id="CHEBI:18420"/>
    </cofactor>
    <text evidence="2">Binds 2 magnesium ions per subunit.</text>
</comment>
<evidence type="ECO:0000313" key="4">
    <source>
        <dbReference type="Proteomes" id="UP000216361"/>
    </source>
</evidence>
<gene>
    <name evidence="3" type="ORF">CHR90_09045</name>
</gene>
<dbReference type="PROSITE" id="PS01066">
    <property type="entry name" value="UPP_SYNTHASE"/>
    <property type="match status" value="1"/>
</dbReference>
<comment type="similarity">
    <text evidence="2">Belongs to the UPP synthase family.</text>
</comment>